<proteinExistence type="predicted"/>
<feature type="signal peptide" evidence="1">
    <location>
        <begin position="1"/>
        <end position="16"/>
    </location>
</feature>
<gene>
    <name evidence="2" type="ORF">FRACYDRAFT_248272</name>
</gene>
<feature type="chain" id="PRO_5009192291" description="Cupin 2 conserved barrel domain-containing protein" evidence="1">
    <location>
        <begin position="17"/>
        <end position="203"/>
    </location>
</feature>
<keyword evidence="3" id="KW-1185">Reference proteome</keyword>
<keyword evidence="1" id="KW-0732">Signal</keyword>
<dbReference type="KEGG" id="fcy:FRACYDRAFT_248272"/>
<evidence type="ECO:0008006" key="4">
    <source>
        <dbReference type="Google" id="ProtNLM"/>
    </source>
</evidence>
<dbReference type="InParanoid" id="A0A1E7EV59"/>
<reference evidence="2 3" key="1">
    <citation type="submission" date="2016-09" db="EMBL/GenBank/DDBJ databases">
        <title>Extensive genetic diversity and differential bi-allelic expression allows diatom success in the polar Southern Ocean.</title>
        <authorList>
            <consortium name="DOE Joint Genome Institute"/>
            <person name="Mock T."/>
            <person name="Otillar R.P."/>
            <person name="Strauss J."/>
            <person name="Dupont C."/>
            <person name="Frickenhaus S."/>
            <person name="Maumus F."/>
            <person name="Mcmullan M."/>
            <person name="Sanges R."/>
            <person name="Schmutz J."/>
            <person name="Toseland A."/>
            <person name="Valas R."/>
            <person name="Veluchamy A."/>
            <person name="Ward B.J."/>
            <person name="Allen A."/>
            <person name="Barry K."/>
            <person name="Falciatore A."/>
            <person name="Ferrante M."/>
            <person name="Fortunato A.E."/>
            <person name="Gloeckner G."/>
            <person name="Gruber A."/>
            <person name="Hipkin R."/>
            <person name="Janech M."/>
            <person name="Kroth P."/>
            <person name="Leese F."/>
            <person name="Lindquist E."/>
            <person name="Lyon B.R."/>
            <person name="Martin J."/>
            <person name="Mayer C."/>
            <person name="Parker M."/>
            <person name="Quesneville H."/>
            <person name="Raymond J."/>
            <person name="Uhlig C."/>
            <person name="Valentin K.U."/>
            <person name="Worden A.Z."/>
            <person name="Armbrust E.V."/>
            <person name="Bowler C."/>
            <person name="Green B."/>
            <person name="Moulton V."/>
            <person name="Van Oosterhout C."/>
            <person name="Grigoriev I."/>
        </authorList>
    </citation>
    <scope>NUCLEOTIDE SEQUENCE [LARGE SCALE GENOMIC DNA]</scope>
    <source>
        <strain evidence="2 3">CCMP1102</strain>
    </source>
</reference>
<dbReference type="InterPro" id="IPR011051">
    <property type="entry name" value="RmlC_Cupin_sf"/>
</dbReference>
<dbReference type="EMBL" id="KV784375">
    <property type="protein sequence ID" value="OEU09423.1"/>
    <property type="molecule type" value="Genomic_DNA"/>
</dbReference>
<dbReference type="Proteomes" id="UP000095751">
    <property type="component" value="Unassembled WGS sequence"/>
</dbReference>
<dbReference type="SUPFAM" id="SSF51182">
    <property type="entry name" value="RmlC-like cupins"/>
    <property type="match status" value="1"/>
</dbReference>
<protein>
    <recommendedName>
        <fullName evidence="4">Cupin 2 conserved barrel domain-containing protein</fullName>
    </recommendedName>
</protein>
<accession>A0A1E7EV59</accession>
<dbReference type="OrthoDB" id="55351at2759"/>
<sequence length="203" mass="22900">MAALPFLITTATVAYAIMFPNERNRESKIATPSSSYTTTTSTSTTKGDAVSTNSFWIGVYCGMSISWLVSYEIKRRRLWDHARLKFLSCLENCTTTSDYYNTTNGDEKVPQRMPLLQKLREPTELISKKTDAVEFYYVIEGEGTYNRNGEKHQISTGFGFIVDPGCCNYSSWNEQGISIGRECFFPLFGSKPNNRHAAIISTE</sequence>
<dbReference type="AlphaFoldDB" id="A0A1E7EV59"/>
<name>A0A1E7EV59_9STRA</name>
<evidence type="ECO:0000313" key="2">
    <source>
        <dbReference type="EMBL" id="OEU09423.1"/>
    </source>
</evidence>
<evidence type="ECO:0000313" key="3">
    <source>
        <dbReference type="Proteomes" id="UP000095751"/>
    </source>
</evidence>
<evidence type="ECO:0000256" key="1">
    <source>
        <dbReference type="SAM" id="SignalP"/>
    </source>
</evidence>
<organism evidence="2 3">
    <name type="scientific">Fragilariopsis cylindrus CCMP1102</name>
    <dbReference type="NCBI Taxonomy" id="635003"/>
    <lineage>
        <taxon>Eukaryota</taxon>
        <taxon>Sar</taxon>
        <taxon>Stramenopiles</taxon>
        <taxon>Ochrophyta</taxon>
        <taxon>Bacillariophyta</taxon>
        <taxon>Bacillariophyceae</taxon>
        <taxon>Bacillariophycidae</taxon>
        <taxon>Bacillariales</taxon>
        <taxon>Bacillariaceae</taxon>
        <taxon>Fragilariopsis</taxon>
    </lineage>
</organism>